<dbReference type="EMBL" id="JAHWDP010000008">
    <property type="protein sequence ID" value="MBW2939036.1"/>
    <property type="molecule type" value="Genomic_DNA"/>
</dbReference>
<feature type="domain" description="Signal transduction histidine kinase internal region" evidence="4">
    <location>
        <begin position="527"/>
        <end position="605"/>
    </location>
</feature>
<name>A0A9X1FR16_9FLAO</name>
<keyword evidence="1" id="KW-0802">TPR repeat</keyword>
<keyword evidence="2" id="KW-0472">Membrane</keyword>
<evidence type="ECO:0000313" key="6">
    <source>
        <dbReference type="Proteomes" id="UP001138686"/>
    </source>
</evidence>
<dbReference type="Pfam" id="PF13432">
    <property type="entry name" value="TPR_16"/>
    <property type="match status" value="2"/>
</dbReference>
<feature type="transmembrane region" description="Helical" evidence="2">
    <location>
        <begin position="492"/>
        <end position="510"/>
    </location>
</feature>
<keyword evidence="3" id="KW-0732">Signal</keyword>
<evidence type="ECO:0000313" key="5">
    <source>
        <dbReference type="EMBL" id="MBW2939036.1"/>
    </source>
</evidence>
<evidence type="ECO:0000259" key="4">
    <source>
        <dbReference type="Pfam" id="PF06580"/>
    </source>
</evidence>
<dbReference type="Proteomes" id="UP001138686">
    <property type="component" value="Unassembled WGS sequence"/>
</dbReference>
<evidence type="ECO:0000256" key="2">
    <source>
        <dbReference type="SAM" id="Phobius"/>
    </source>
</evidence>
<dbReference type="InterPro" id="IPR019734">
    <property type="entry name" value="TPR_rpt"/>
</dbReference>
<keyword evidence="5" id="KW-0808">Transferase</keyword>
<dbReference type="SMART" id="SM00028">
    <property type="entry name" value="TPR"/>
    <property type="match status" value="4"/>
</dbReference>
<feature type="chain" id="PRO_5040973653" evidence="3">
    <location>
        <begin position="22"/>
        <end position="731"/>
    </location>
</feature>
<dbReference type="PROSITE" id="PS50005">
    <property type="entry name" value="TPR"/>
    <property type="match status" value="1"/>
</dbReference>
<dbReference type="GO" id="GO:0016020">
    <property type="term" value="C:membrane"/>
    <property type="evidence" value="ECO:0007669"/>
    <property type="project" value="InterPro"/>
</dbReference>
<organism evidence="5 6">
    <name type="scientific">Halomarinibacterium sedimenti</name>
    <dbReference type="NCBI Taxonomy" id="2857106"/>
    <lineage>
        <taxon>Bacteria</taxon>
        <taxon>Pseudomonadati</taxon>
        <taxon>Bacteroidota</taxon>
        <taxon>Flavobacteriia</taxon>
        <taxon>Flavobacteriales</taxon>
        <taxon>Flavobacteriaceae</taxon>
        <taxon>Halomarinibacterium</taxon>
    </lineage>
</organism>
<evidence type="ECO:0000256" key="3">
    <source>
        <dbReference type="SAM" id="SignalP"/>
    </source>
</evidence>
<dbReference type="RefSeq" id="WP_219053566.1">
    <property type="nucleotide sequence ID" value="NZ_JAHWDP010000008.1"/>
</dbReference>
<gene>
    <name evidence="5" type="ORF">KXJ69_13040</name>
</gene>
<dbReference type="AlphaFoldDB" id="A0A9X1FR16"/>
<keyword evidence="5" id="KW-0418">Kinase</keyword>
<feature type="signal peptide" evidence="3">
    <location>
        <begin position="1"/>
        <end position="21"/>
    </location>
</feature>
<sequence>MKRILSICFLLFFSGILFCSAQNKATSQPVFLLKGKVVNAADYSPISKVNIEITGKGYTTTNNAGEFVIEARIGDELVVRSDDFKTVYYIIKDQQKITVEVEKVENEAAPISTRSRSANKDFFRVYIDSANYFLKKDAKRSIEYVTKALESVTGKNPTNLQNAVAFETLGDINLQWQLPDLALSNYKQSVNFSPNINTRIKLAKAYMRNGNYQESIQEYKNLLKADLTPYQQVEAYEGLGDNYKATNDAVKSVFNYQKGLDIANQKKISPKITDLNSKIGEAYAKGGAIEEAQTYFENSLTLSKSENKKRAVEEKNKVADFYNQKRDFDREIELRQETLDEIQSMDAEESEDDINSPLTPQRQNYKIANAYVAQDKYQEAIPFLEKSIAEADKKEDLVVQKDATRKLSEIYRDIGDYGKAAESYERYVEVVDELYIKKEQELSQATRFSKEIALRQNRITSLENERKLNESRYKLAFENQELIEKNNKIQKWIIGSLIVIALLLLFTAYTQRKNVQQQKFANNLLALKSLRTQMNPHFIFNALNSVNSFIASNDERAANKYLSEFSQLMRSVLENSEEDFIPLSKEIELLELYVKLEHFRFKDKFDYEVTVDESINVDDFVIPPMLLQPYVENAVWHGLRYKEDKGMLKINFQQKDKETVIITIEDDGIGRKKSKELKTENQKKQKSKGMGNIQKRISILNEMYKDKVDVIVEDAFENEAGTLVRLTLKKD</sequence>
<accession>A0A9X1FR16</accession>
<keyword evidence="2" id="KW-0812">Transmembrane</keyword>
<protein>
    <submittedName>
        <fullName evidence="5">Histidine kinase</fullName>
    </submittedName>
</protein>
<reference evidence="5" key="1">
    <citation type="submission" date="2021-07" db="EMBL/GenBank/DDBJ databases">
        <title>Aureisphaera sp. CAU 1614 isolated from sea sediment.</title>
        <authorList>
            <person name="Kim W."/>
        </authorList>
    </citation>
    <scope>NUCLEOTIDE SEQUENCE</scope>
    <source>
        <strain evidence="5">CAU 1614</strain>
    </source>
</reference>
<dbReference type="PANTHER" id="PTHR34220:SF7">
    <property type="entry name" value="SENSOR HISTIDINE KINASE YPDA"/>
    <property type="match status" value="1"/>
</dbReference>
<feature type="repeat" description="TPR" evidence="1">
    <location>
        <begin position="273"/>
        <end position="306"/>
    </location>
</feature>
<dbReference type="GO" id="GO:0000155">
    <property type="term" value="F:phosphorelay sensor kinase activity"/>
    <property type="evidence" value="ECO:0007669"/>
    <property type="project" value="InterPro"/>
</dbReference>
<comment type="caution">
    <text evidence="5">The sequence shown here is derived from an EMBL/GenBank/DDBJ whole genome shotgun (WGS) entry which is preliminary data.</text>
</comment>
<keyword evidence="2" id="KW-1133">Transmembrane helix</keyword>
<keyword evidence="6" id="KW-1185">Reference proteome</keyword>
<evidence type="ECO:0000256" key="1">
    <source>
        <dbReference type="PROSITE-ProRule" id="PRU00339"/>
    </source>
</evidence>
<dbReference type="InterPro" id="IPR050640">
    <property type="entry name" value="Bact_2-comp_sensor_kinase"/>
</dbReference>
<dbReference type="PANTHER" id="PTHR34220">
    <property type="entry name" value="SENSOR HISTIDINE KINASE YPDA"/>
    <property type="match status" value="1"/>
</dbReference>
<dbReference type="InterPro" id="IPR010559">
    <property type="entry name" value="Sig_transdc_His_kin_internal"/>
</dbReference>
<proteinExistence type="predicted"/>
<dbReference type="Pfam" id="PF06580">
    <property type="entry name" value="His_kinase"/>
    <property type="match status" value="1"/>
</dbReference>